<dbReference type="Proteomes" id="UP000245771">
    <property type="component" value="Unassembled WGS sequence"/>
</dbReference>
<accession>A0A316V427</accession>
<organism evidence="3 4">
    <name type="scientific">Meira miltonrushii</name>
    <dbReference type="NCBI Taxonomy" id="1280837"/>
    <lineage>
        <taxon>Eukaryota</taxon>
        <taxon>Fungi</taxon>
        <taxon>Dikarya</taxon>
        <taxon>Basidiomycota</taxon>
        <taxon>Ustilaginomycotina</taxon>
        <taxon>Exobasidiomycetes</taxon>
        <taxon>Exobasidiales</taxon>
        <taxon>Brachybasidiaceae</taxon>
        <taxon>Meira</taxon>
    </lineage>
</organism>
<keyword evidence="4" id="KW-1185">Reference proteome</keyword>
<sequence>MMLVLYVVFISLLLSAPVFVQATGNSPTNSQASTDFDWLSYLSQSPEHSVYNHGQPASAQLSPRLHHQDDNQPALQVDQFNTNNKQGEDPSGRNLHMIEGESANVNYEQLFAERERLRRLKVSNRSQRYRTRMKEKVGFTSLANARLSHFRSLEKTGQISQDQQIELNGYREKMRSHMKTYKLKKKNLGPVGPKLKRGRPPILKVPNDPSIPKRGRGRPPKVKKTKSTDKL</sequence>
<proteinExistence type="predicted"/>
<protein>
    <recommendedName>
        <fullName evidence="5">BZIP domain-containing protein</fullName>
    </recommendedName>
</protein>
<dbReference type="GeneID" id="37022940"/>
<evidence type="ECO:0000313" key="4">
    <source>
        <dbReference type="Proteomes" id="UP000245771"/>
    </source>
</evidence>
<feature type="chain" id="PRO_5016380891" description="BZIP domain-containing protein" evidence="2">
    <location>
        <begin position="23"/>
        <end position="231"/>
    </location>
</feature>
<keyword evidence="2" id="KW-0732">Signal</keyword>
<feature type="compositionally biased region" description="Basic residues" evidence="1">
    <location>
        <begin position="213"/>
        <end position="225"/>
    </location>
</feature>
<feature type="region of interest" description="Disordered" evidence="1">
    <location>
        <begin position="186"/>
        <end position="231"/>
    </location>
</feature>
<dbReference type="RefSeq" id="XP_025352306.1">
    <property type="nucleotide sequence ID" value="XM_025501159.1"/>
</dbReference>
<feature type="region of interest" description="Disordered" evidence="1">
    <location>
        <begin position="47"/>
        <end position="69"/>
    </location>
</feature>
<evidence type="ECO:0000256" key="2">
    <source>
        <dbReference type="SAM" id="SignalP"/>
    </source>
</evidence>
<dbReference type="AlphaFoldDB" id="A0A316V427"/>
<reference evidence="3 4" key="1">
    <citation type="journal article" date="2018" name="Mol. Biol. Evol.">
        <title>Broad Genomic Sampling Reveals a Smut Pathogenic Ancestry of the Fungal Clade Ustilaginomycotina.</title>
        <authorList>
            <person name="Kijpornyongpan T."/>
            <person name="Mondo S.J."/>
            <person name="Barry K."/>
            <person name="Sandor L."/>
            <person name="Lee J."/>
            <person name="Lipzen A."/>
            <person name="Pangilinan J."/>
            <person name="LaButti K."/>
            <person name="Hainaut M."/>
            <person name="Henrissat B."/>
            <person name="Grigoriev I.V."/>
            <person name="Spatafora J.W."/>
            <person name="Aime M.C."/>
        </authorList>
    </citation>
    <scope>NUCLEOTIDE SEQUENCE [LARGE SCALE GENOMIC DNA]</scope>
    <source>
        <strain evidence="3 4">MCA 3882</strain>
    </source>
</reference>
<evidence type="ECO:0008006" key="5">
    <source>
        <dbReference type="Google" id="ProtNLM"/>
    </source>
</evidence>
<gene>
    <name evidence="3" type="ORF">FA14DRAFT_181923</name>
</gene>
<name>A0A316V427_9BASI</name>
<evidence type="ECO:0000313" key="3">
    <source>
        <dbReference type="EMBL" id="PWN32004.1"/>
    </source>
</evidence>
<evidence type="ECO:0000256" key="1">
    <source>
        <dbReference type="SAM" id="MobiDB-lite"/>
    </source>
</evidence>
<dbReference type="EMBL" id="KZ819606">
    <property type="protein sequence ID" value="PWN32004.1"/>
    <property type="molecule type" value="Genomic_DNA"/>
</dbReference>
<dbReference type="InParanoid" id="A0A316V427"/>
<feature type="signal peptide" evidence="2">
    <location>
        <begin position="1"/>
        <end position="22"/>
    </location>
</feature>